<dbReference type="PANTHER" id="PTHR11848:SF300">
    <property type="entry name" value="CVG1 PROTEIN"/>
    <property type="match status" value="1"/>
</dbReference>
<dbReference type="GO" id="GO:0005125">
    <property type="term" value="F:cytokine activity"/>
    <property type="evidence" value="ECO:0007669"/>
    <property type="project" value="TreeGrafter"/>
</dbReference>
<dbReference type="Gene3D" id="2.60.120.970">
    <property type="match status" value="1"/>
</dbReference>
<gene>
    <name evidence="12" type="primary">LOC106163299</name>
</gene>
<keyword evidence="5 8" id="KW-0339">Growth factor</keyword>
<dbReference type="InterPro" id="IPR015615">
    <property type="entry name" value="TGF-beta-rel"/>
</dbReference>
<dbReference type="InterPro" id="IPR029034">
    <property type="entry name" value="Cystine-knot_cytokine"/>
</dbReference>
<name>A0A1S3IDI8_LINAN</name>
<keyword evidence="11" id="KW-1185">Reference proteome</keyword>
<sequence length="413" mass="46783">MQLPDSPGGGVCYLFLFMAVRLSSTAVGLQTAIKMHQGAILRGHTTVDGEEHLETAAHLVQSDISHSRSQHDELKMLKLFGLSERPSPKPNSTVPGFMYQLYEKVRLSEERDQARCHFSDQSIPGNVIRSLRNKGPPKDQDLRFHPNGVRIFFNLSVVPALESVTRAELRIESSQLTKQDRAENSQKCKISIYQIRRTLNIRISSSIDSLHLKHISSSVFELNTENDSLDSWQSPDLIEIVKFWSENPTKNHGLYLLHEPLESNSVENRDSLCSNLESSSISLLVVTSDTSKCHHRVRRSKPTINFARSNLCRRHALFIDFKDVGWAKWIISPVVYQAYRCQGDCPFPLNEHLNGTNHAIIQNLVNSMYPSTVPRACCAPTHLSAMSMLYFDNHDNVVLRKYEDMIVDSCGCH</sequence>
<evidence type="ECO:0000256" key="4">
    <source>
        <dbReference type="ARBA" id="ARBA00022729"/>
    </source>
</evidence>
<dbReference type="OrthoDB" id="5987191at2759"/>
<evidence type="ECO:0000256" key="3">
    <source>
        <dbReference type="ARBA" id="ARBA00022525"/>
    </source>
</evidence>
<feature type="chain" id="PRO_5010193431" evidence="9">
    <location>
        <begin position="26"/>
        <end position="413"/>
    </location>
</feature>
<evidence type="ECO:0000256" key="8">
    <source>
        <dbReference type="RuleBase" id="RU000354"/>
    </source>
</evidence>
<evidence type="ECO:0000256" key="6">
    <source>
        <dbReference type="ARBA" id="ARBA00023157"/>
    </source>
</evidence>
<keyword evidence="7" id="KW-0325">Glycoprotein</keyword>
<keyword evidence="3" id="KW-0964">Secreted</keyword>
<dbReference type="RefSeq" id="XP_013396302.1">
    <property type="nucleotide sequence ID" value="XM_013540848.1"/>
</dbReference>
<evidence type="ECO:0000256" key="5">
    <source>
        <dbReference type="ARBA" id="ARBA00023030"/>
    </source>
</evidence>
<comment type="similarity">
    <text evidence="2 8">Belongs to the TGF-beta family.</text>
</comment>
<accession>A0A1S3IDI8</accession>
<dbReference type="InterPro" id="IPR001839">
    <property type="entry name" value="TGF-b_C"/>
</dbReference>
<dbReference type="GeneID" id="106163299"/>
<dbReference type="InParanoid" id="A0A1S3IDI8"/>
<dbReference type="InterPro" id="IPR001111">
    <property type="entry name" value="TGF-b_propeptide"/>
</dbReference>
<dbReference type="Pfam" id="PF00019">
    <property type="entry name" value="TGF_beta"/>
    <property type="match status" value="1"/>
</dbReference>
<dbReference type="InterPro" id="IPR017948">
    <property type="entry name" value="TGFb_CS"/>
</dbReference>
<dbReference type="AlphaFoldDB" id="A0A1S3IDI8"/>
<reference evidence="12" key="1">
    <citation type="submission" date="2025-08" db="UniProtKB">
        <authorList>
            <consortium name="RefSeq"/>
        </authorList>
    </citation>
    <scope>IDENTIFICATION</scope>
    <source>
        <tissue evidence="12">Gonads</tissue>
    </source>
</reference>
<evidence type="ECO:0000256" key="9">
    <source>
        <dbReference type="SAM" id="SignalP"/>
    </source>
</evidence>
<dbReference type="KEGG" id="lak:106163299"/>
<dbReference type="Proteomes" id="UP000085678">
    <property type="component" value="Unplaced"/>
</dbReference>
<feature type="domain" description="TGF-beta family profile" evidence="10">
    <location>
        <begin position="296"/>
        <end position="413"/>
    </location>
</feature>
<dbReference type="SUPFAM" id="SSF57501">
    <property type="entry name" value="Cystine-knot cytokines"/>
    <property type="match status" value="1"/>
</dbReference>
<dbReference type="OMA" id="APKVCCA"/>
<evidence type="ECO:0000313" key="12">
    <source>
        <dbReference type="RefSeq" id="XP_013396302.1"/>
    </source>
</evidence>
<evidence type="ECO:0000256" key="7">
    <source>
        <dbReference type="ARBA" id="ARBA00023180"/>
    </source>
</evidence>
<keyword evidence="4 9" id="KW-0732">Signal</keyword>
<dbReference type="PANTHER" id="PTHR11848">
    <property type="entry name" value="TGF-BETA FAMILY"/>
    <property type="match status" value="1"/>
</dbReference>
<dbReference type="Gene3D" id="2.10.90.10">
    <property type="entry name" value="Cystine-knot cytokines"/>
    <property type="match status" value="1"/>
</dbReference>
<evidence type="ECO:0000256" key="1">
    <source>
        <dbReference type="ARBA" id="ARBA00004613"/>
    </source>
</evidence>
<dbReference type="FunFam" id="2.10.90.10:FF:000001">
    <property type="entry name" value="Bone morphogenetic protein 4"/>
    <property type="match status" value="1"/>
</dbReference>
<dbReference type="PROSITE" id="PS51362">
    <property type="entry name" value="TGF_BETA_2"/>
    <property type="match status" value="1"/>
</dbReference>
<comment type="subcellular location">
    <subcellularLocation>
        <location evidence="1">Secreted</location>
    </subcellularLocation>
</comment>
<keyword evidence="6" id="KW-1015">Disulfide bond</keyword>
<dbReference type="SMART" id="SM00204">
    <property type="entry name" value="TGFB"/>
    <property type="match status" value="1"/>
</dbReference>
<protein>
    <submittedName>
        <fullName evidence="12">Univin</fullName>
    </submittedName>
</protein>
<dbReference type="GO" id="GO:0005615">
    <property type="term" value="C:extracellular space"/>
    <property type="evidence" value="ECO:0007669"/>
    <property type="project" value="TreeGrafter"/>
</dbReference>
<dbReference type="GO" id="GO:0008083">
    <property type="term" value="F:growth factor activity"/>
    <property type="evidence" value="ECO:0007669"/>
    <property type="project" value="UniProtKB-KW"/>
</dbReference>
<organism evidence="11 12">
    <name type="scientific">Lingula anatina</name>
    <name type="common">Brachiopod</name>
    <name type="synonym">Lingula unguis</name>
    <dbReference type="NCBI Taxonomy" id="7574"/>
    <lineage>
        <taxon>Eukaryota</taxon>
        <taxon>Metazoa</taxon>
        <taxon>Spiralia</taxon>
        <taxon>Lophotrochozoa</taxon>
        <taxon>Brachiopoda</taxon>
        <taxon>Linguliformea</taxon>
        <taxon>Lingulata</taxon>
        <taxon>Lingulida</taxon>
        <taxon>Linguloidea</taxon>
        <taxon>Lingulidae</taxon>
        <taxon>Lingula</taxon>
    </lineage>
</organism>
<evidence type="ECO:0000313" key="11">
    <source>
        <dbReference type="Proteomes" id="UP000085678"/>
    </source>
</evidence>
<proteinExistence type="inferred from homology"/>
<dbReference type="Pfam" id="PF00688">
    <property type="entry name" value="TGFb_propeptide"/>
    <property type="match status" value="1"/>
</dbReference>
<dbReference type="STRING" id="7574.A0A1S3IDI8"/>
<feature type="signal peptide" evidence="9">
    <location>
        <begin position="1"/>
        <end position="25"/>
    </location>
</feature>
<dbReference type="PROSITE" id="PS00250">
    <property type="entry name" value="TGF_BETA_1"/>
    <property type="match status" value="1"/>
</dbReference>
<evidence type="ECO:0000256" key="2">
    <source>
        <dbReference type="ARBA" id="ARBA00006656"/>
    </source>
</evidence>
<evidence type="ECO:0000259" key="10">
    <source>
        <dbReference type="PROSITE" id="PS51362"/>
    </source>
</evidence>
<dbReference type="CDD" id="cd19387">
    <property type="entry name" value="TGF_beta_univin"/>
    <property type="match status" value="1"/>
</dbReference>